<dbReference type="AlphaFoldDB" id="A0A533QB32"/>
<dbReference type="EMBL" id="SULG01000032">
    <property type="protein sequence ID" value="TLD41926.1"/>
    <property type="molecule type" value="Genomic_DNA"/>
</dbReference>
<comment type="caution">
    <text evidence="2">The sequence shown here is derived from an EMBL/GenBank/DDBJ whole genome shotgun (WGS) entry which is preliminary data.</text>
</comment>
<protein>
    <submittedName>
        <fullName evidence="2">Uncharacterized protein</fullName>
    </submittedName>
</protein>
<dbReference type="Proteomes" id="UP000319783">
    <property type="component" value="Unassembled WGS sequence"/>
</dbReference>
<feature type="region of interest" description="Disordered" evidence="1">
    <location>
        <begin position="1"/>
        <end position="49"/>
    </location>
</feature>
<name>A0A533QB32_9BACT</name>
<evidence type="ECO:0000313" key="3">
    <source>
        <dbReference type="Proteomes" id="UP000319783"/>
    </source>
</evidence>
<evidence type="ECO:0000256" key="1">
    <source>
        <dbReference type="SAM" id="MobiDB-lite"/>
    </source>
</evidence>
<feature type="compositionally biased region" description="Basic residues" evidence="1">
    <location>
        <begin position="17"/>
        <end position="29"/>
    </location>
</feature>
<organism evidence="2 3">
    <name type="scientific">Candidatus Jettenia ecosi</name>
    <dbReference type="NCBI Taxonomy" id="2494326"/>
    <lineage>
        <taxon>Bacteria</taxon>
        <taxon>Pseudomonadati</taxon>
        <taxon>Planctomycetota</taxon>
        <taxon>Candidatus Brocadiia</taxon>
        <taxon>Candidatus Brocadiales</taxon>
        <taxon>Candidatus Brocadiaceae</taxon>
        <taxon>Candidatus Jettenia</taxon>
    </lineage>
</organism>
<proteinExistence type="predicted"/>
<feature type="compositionally biased region" description="Basic and acidic residues" evidence="1">
    <location>
        <begin position="30"/>
        <end position="42"/>
    </location>
</feature>
<sequence length="98" mass="11205">MSEEKNTTLEGQSPKKSASRQKPLVKKPKKEQTKPDIQEKSLPDAGSAASLVKKIHEIADKIEEKPIKSFEKKEQAEIIKSYEKLICKMVREINNSRR</sequence>
<reference evidence="2 3" key="1">
    <citation type="submission" date="2019-04" db="EMBL/GenBank/DDBJ databases">
        <title>Genome of a novel bacterium Candidatus Jettenia ecosi reconstructed from metagenome of an anammox bioreactor.</title>
        <authorList>
            <person name="Mardanov A.V."/>
            <person name="Beletsky A.V."/>
            <person name="Ravin N.V."/>
            <person name="Botchkova E.A."/>
            <person name="Litti Y.V."/>
            <person name="Nozhevnikova A.N."/>
        </authorList>
    </citation>
    <scope>NUCLEOTIDE SEQUENCE [LARGE SCALE GENOMIC DNA]</scope>
    <source>
        <strain evidence="2">J2</strain>
    </source>
</reference>
<evidence type="ECO:0000313" key="2">
    <source>
        <dbReference type="EMBL" id="TLD41926.1"/>
    </source>
</evidence>
<gene>
    <name evidence="2" type="ORF">JETT_1795</name>
</gene>
<accession>A0A533QB32</accession>